<sequence length="373" mass="41289">MEEYKLFHRRLLRIVEEDGNMELTDEEALAMMEDDFKADSAADGSVDKEEFRWSVFQLADQWTTSVDVEEYVAFLEKGFEIVFSDLIAADKLVLPSCWKKALKQTKTITALPEARVVDMLSGILHDKIKADQSDLKKGTKLDHLADYSVEWFNTQYGSGAAMKKQFKSFVTGLLKMVDDDKSVYNDYGLLFCQMAGIGTPSGRIKALPPDASQTLQLHLDDIQALCSVGKGSLLEDAKKMTHRQSSIKRDDKKSPLPRRGSSKSTINRTVSNGSSKALVRGGANSRTTYLVSGFIETSKAERYLNKVLSDDLGCDSTDPLCRVTALSLQVLSTKTANVKGGTVRSVQCMSFTVLMGIIFAAWGTRNVDKQASK</sequence>
<name>A0A7S2G2X2_9STRA</name>
<protein>
    <submittedName>
        <fullName evidence="2">Uncharacterized protein</fullName>
    </submittedName>
</protein>
<evidence type="ECO:0000256" key="1">
    <source>
        <dbReference type="SAM" id="MobiDB-lite"/>
    </source>
</evidence>
<organism evidence="2">
    <name type="scientific">Octactis speculum</name>
    <dbReference type="NCBI Taxonomy" id="3111310"/>
    <lineage>
        <taxon>Eukaryota</taxon>
        <taxon>Sar</taxon>
        <taxon>Stramenopiles</taxon>
        <taxon>Ochrophyta</taxon>
        <taxon>Dictyochophyceae</taxon>
        <taxon>Dictyochales</taxon>
        <taxon>Dictyochaceae</taxon>
        <taxon>Octactis</taxon>
    </lineage>
</organism>
<feature type="region of interest" description="Disordered" evidence="1">
    <location>
        <begin position="239"/>
        <end position="269"/>
    </location>
</feature>
<evidence type="ECO:0000313" key="2">
    <source>
        <dbReference type="EMBL" id="CAD9429793.1"/>
    </source>
</evidence>
<reference evidence="2" key="1">
    <citation type="submission" date="2021-01" db="EMBL/GenBank/DDBJ databases">
        <authorList>
            <person name="Corre E."/>
            <person name="Pelletier E."/>
            <person name="Niang G."/>
            <person name="Scheremetjew M."/>
            <person name="Finn R."/>
            <person name="Kale V."/>
            <person name="Holt S."/>
            <person name="Cochrane G."/>
            <person name="Meng A."/>
            <person name="Brown T."/>
            <person name="Cohen L."/>
        </authorList>
    </citation>
    <scope>NUCLEOTIDE SEQUENCE</scope>
    <source>
        <strain evidence="2">CCMP1381</strain>
    </source>
</reference>
<dbReference type="EMBL" id="HBGS01030809">
    <property type="protein sequence ID" value="CAD9429793.1"/>
    <property type="molecule type" value="Transcribed_RNA"/>
</dbReference>
<dbReference type="AlphaFoldDB" id="A0A7S2G2X2"/>
<proteinExistence type="predicted"/>
<accession>A0A7S2G2X2</accession>
<gene>
    <name evidence="2" type="ORF">DSPE1174_LOCUS15735</name>
</gene>